<keyword evidence="8" id="KW-0238">DNA-binding</keyword>
<dbReference type="InterPro" id="IPR036236">
    <property type="entry name" value="Znf_C2H2_sf"/>
</dbReference>
<dbReference type="EMBL" id="JAFIRN010000003">
    <property type="protein sequence ID" value="KAG5851873.1"/>
    <property type="molecule type" value="Genomic_DNA"/>
</dbReference>
<feature type="compositionally biased region" description="Low complexity" evidence="12">
    <location>
        <begin position="306"/>
        <end position="318"/>
    </location>
</feature>
<evidence type="ECO:0000313" key="16">
    <source>
        <dbReference type="Proteomes" id="UP001044222"/>
    </source>
</evidence>
<dbReference type="FunFam" id="3.30.160.60:FF:000235">
    <property type="entry name" value="Zinc finger and BTB domain containing 38"/>
    <property type="match status" value="1"/>
</dbReference>
<comment type="caution">
    <text evidence="15">The sequence shown here is derived from an EMBL/GenBank/DDBJ whole genome shotgun (WGS) entry which is preliminary data.</text>
</comment>
<feature type="compositionally biased region" description="Low complexity" evidence="12">
    <location>
        <begin position="263"/>
        <end position="272"/>
    </location>
</feature>
<evidence type="ECO:0000259" key="13">
    <source>
        <dbReference type="PROSITE" id="PS50097"/>
    </source>
</evidence>
<dbReference type="SMART" id="SM00355">
    <property type="entry name" value="ZnF_C2H2"/>
    <property type="match status" value="3"/>
</dbReference>
<dbReference type="InterPro" id="IPR050457">
    <property type="entry name" value="ZnFinger_BTB_dom_contain"/>
</dbReference>
<keyword evidence="5 11" id="KW-0863">Zinc-finger</keyword>
<evidence type="ECO:0000256" key="6">
    <source>
        <dbReference type="ARBA" id="ARBA00022833"/>
    </source>
</evidence>
<dbReference type="SMART" id="SM00225">
    <property type="entry name" value="BTB"/>
    <property type="match status" value="1"/>
</dbReference>
<feature type="region of interest" description="Disordered" evidence="12">
    <location>
        <begin position="338"/>
        <end position="369"/>
    </location>
</feature>
<dbReference type="Gene3D" id="3.30.160.60">
    <property type="entry name" value="Classic Zinc Finger"/>
    <property type="match status" value="3"/>
</dbReference>
<feature type="domain" description="C2H2-type" evidence="14">
    <location>
        <begin position="466"/>
        <end position="493"/>
    </location>
</feature>
<feature type="region of interest" description="Disordered" evidence="12">
    <location>
        <begin position="404"/>
        <end position="449"/>
    </location>
</feature>
<keyword evidence="16" id="KW-1185">Reference proteome</keyword>
<feature type="compositionally biased region" description="Basic and acidic residues" evidence="12">
    <location>
        <begin position="406"/>
        <end position="418"/>
    </location>
</feature>
<dbReference type="AlphaFoldDB" id="A0A9D3MSD8"/>
<comment type="subcellular location">
    <subcellularLocation>
        <location evidence="1">Nucleus</location>
    </subcellularLocation>
</comment>
<feature type="domain" description="BTB" evidence="13">
    <location>
        <begin position="32"/>
        <end position="90"/>
    </location>
</feature>
<sequence>MSSLKLISATDALYSGSLLKSINEQRNVGLFCDVTIIINDRKFRAHRNILSGSSSYFHQVFCAAGQVIELDFVRAEIFDVILNYIYSSKIVRIPSDLLEELITAGQALGVKFFANLHVPLSQVKGLPGLSKESGEERVKCKDALQNNDVISQVPGSGCTSIITEAFSLYAEEFDQGNDLDKGDVLFISKQASQNKRDPGNTPQISRSCEVIDEDGSSGAVASNEKKIKSSEPSEGVIKEKDDSNACSSKKVEGNNQPLHSRSSDAQLDSSSLPTPAESPVANASMHQSPAHSSLCNTPATPAQLNLSPTKSPSSSLPKENQQMLAVQKKEMAVLEKATTQSVDFKNNQSDVGSVSSSNNGASLGSPQSLTGLKKTITLDKASEIDSLSTGCKVYANIGENTYDIVPVKEDPGEGDSKASRARKAQVPPSFSPDASPHSPRGASSKKKAKVEQDDHYELIMDGKTFYVCIICKRPYVCLTSLRRHFNTHSWEKKYPCHYCDKVFALAEYRTKHEVYHTGERRYQCLLCNEFFINYQLLSSHCKQVHNQDPSGRKEKDDTNNNLYRLLPCKTLQFKPYSYVTDGSGGIPIIKEDGMVYHVDPSKGPMAGQGPHPSSQGKPVNWDDLFVEPGVRGQPVAHGPQGPCAQPVAHGSTGTRGQPVGHSQPVPHGPLGAHAQPLAQGSPVAHGAPGAHGSPVAHGPPRVLSSPVAHGPPGVHGSPVAHGPPGVHGSPVAHGPPGVHGSPVAHGPPGVHGSPIAHGPPGAHGSPVAHGPPGAHSSPVVHGPPGSHGSPVAHGPPGAHSSPVAHGPPGVHGSPVAHGPPGVHGSPVAHGPPGAHGSPVAHGPPGVHGSPVAHGPPGVHGSPVAHGPPGAHGSPVAHGPSGAHGSPVAHGPPGAHGSPVAHGPPGAHGSPVAHGPPIMHGPPGAHGTPVAPLLHTARQLHTAHKEHVAHLVPMARLSPTARRLYRARQEHMAHQGRTAHPFHAACLGCTASQRHSPSTQRTV</sequence>
<keyword evidence="6" id="KW-0862">Zinc</keyword>
<dbReference type="GO" id="GO:0005634">
    <property type="term" value="C:nucleus"/>
    <property type="evidence" value="ECO:0007669"/>
    <property type="project" value="UniProtKB-SubCell"/>
</dbReference>
<dbReference type="PROSITE" id="PS00028">
    <property type="entry name" value="ZINC_FINGER_C2H2_1"/>
    <property type="match status" value="3"/>
</dbReference>
<feature type="compositionally biased region" description="Low complexity" evidence="12">
    <location>
        <begin position="346"/>
        <end position="365"/>
    </location>
</feature>
<dbReference type="SUPFAM" id="SSF57667">
    <property type="entry name" value="beta-beta-alpha zinc fingers"/>
    <property type="match status" value="1"/>
</dbReference>
<keyword evidence="4" id="KW-0677">Repeat</keyword>
<evidence type="ECO:0000259" key="14">
    <source>
        <dbReference type="PROSITE" id="PS50157"/>
    </source>
</evidence>
<evidence type="ECO:0000256" key="5">
    <source>
        <dbReference type="ARBA" id="ARBA00022771"/>
    </source>
</evidence>
<feature type="domain" description="C2H2-type" evidence="14">
    <location>
        <begin position="522"/>
        <end position="550"/>
    </location>
</feature>
<gene>
    <name evidence="15" type="ORF">ANANG_G00056440</name>
</gene>
<dbReference type="InterPro" id="IPR000210">
    <property type="entry name" value="BTB/POZ_dom"/>
</dbReference>
<dbReference type="InterPro" id="IPR013087">
    <property type="entry name" value="Znf_C2H2_type"/>
</dbReference>
<feature type="region of interest" description="Disordered" evidence="12">
    <location>
        <begin position="212"/>
        <end position="322"/>
    </location>
</feature>
<dbReference type="Proteomes" id="UP001044222">
    <property type="component" value="Unassembled WGS sequence"/>
</dbReference>
<evidence type="ECO:0000256" key="4">
    <source>
        <dbReference type="ARBA" id="ARBA00022737"/>
    </source>
</evidence>
<evidence type="ECO:0000256" key="7">
    <source>
        <dbReference type="ARBA" id="ARBA00023015"/>
    </source>
</evidence>
<evidence type="ECO:0000256" key="12">
    <source>
        <dbReference type="SAM" id="MobiDB-lite"/>
    </source>
</evidence>
<evidence type="ECO:0000256" key="2">
    <source>
        <dbReference type="ARBA" id="ARBA00022491"/>
    </source>
</evidence>
<evidence type="ECO:0000256" key="10">
    <source>
        <dbReference type="ARBA" id="ARBA00023242"/>
    </source>
</evidence>
<keyword evidence="3" id="KW-0479">Metal-binding</keyword>
<evidence type="ECO:0000256" key="11">
    <source>
        <dbReference type="PROSITE-ProRule" id="PRU00042"/>
    </source>
</evidence>
<dbReference type="Gene3D" id="3.30.710.10">
    <property type="entry name" value="Potassium Channel Kv1.1, Chain A"/>
    <property type="match status" value="1"/>
</dbReference>
<evidence type="ECO:0000313" key="15">
    <source>
        <dbReference type="EMBL" id="KAG5851873.1"/>
    </source>
</evidence>
<dbReference type="PANTHER" id="PTHR46105">
    <property type="entry name" value="AGAP004733-PA"/>
    <property type="match status" value="1"/>
</dbReference>
<dbReference type="FunFam" id="3.30.160.60:FF:000749">
    <property type="entry name" value="Transcriptional regulator Kaiso"/>
    <property type="match status" value="1"/>
</dbReference>
<evidence type="ECO:0000256" key="1">
    <source>
        <dbReference type="ARBA" id="ARBA00004123"/>
    </source>
</evidence>
<dbReference type="PANTHER" id="PTHR46105:SF27">
    <property type="entry name" value="TRANSCRIPTIONAL REGULATOR KAISO"/>
    <property type="match status" value="1"/>
</dbReference>
<feature type="compositionally biased region" description="Basic and acidic residues" evidence="12">
    <location>
        <begin position="223"/>
        <end position="243"/>
    </location>
</feature>
<proteinExistence type="predicted"/>
<dbReference type="PROSITE" id="PS50157">
    <property type="entry name" value="ZINC_FINGER_C2H2_2"/>
    <property type="match status" value="3"/>
</dbReference>
<feature type="domain" description="C2H2-type" evidence="14">
    <location>
        <begin position="494"/>
        <end position="521"/>
    </location>
</feature>
<keyword evidence="10" id="KW-0539">Nucleus</keyword>
<keyword evidence="9" id="KW-0804">Transcription</keyword>
<dbReference type="PROSITE" id="PS50097">
    <property type="entry name" value="BTB"/>
    <property type="match status" value="1"/>
</dbReference>
<dbReference type="InterPro" id="IPR011333">
    <property type="entry name" value="SKP1/BTB/POZ_sf"/>
</dbReference>
<feature type="compositionally biased region" description="Polar residues" evidence="12">
    <location>
        <begin position="284"/>
        <end position="305"/>
    </location>
</feature>
<accession>A0A9D3MSD8</accession>
<evidence type="ECO:0000256" key="9">
    <source>
        <dbReference type="ARBA" id="ARBA00023163"/>
    </source>
</evidence>
<feature type="region of interest" description="Disordered" evidence="12">
    <location>
        <begin position="599"/>
        <end position="920"/>
    </location>
</feature>
<keyword evidence="7" id="KW-0805">Transcription regulation</keyword>
<organism evidence="15 16">
    <name type="scientific">Anguilla anguilla</name>
    <name type="common">European freshwater eel</name>
    <name type="synonym">Muraena anguilla</name>
    <dbReference type="NCBI Taxonomy" id="7936"/>
    <lineage>
        <taxon>Eukaryota</taxon>
        <taxon>Metazoa</taxon>
        <taxon>Chordata</taxon>
        <taxon>Craniata</taxon>
        <taxon>Vertebrata</taxon>
        <taxon>Euteleostomi</taxon>
        <taxon>Actinopterygii</taxon>
        <taxon>Neopterygii</taxon>
        <taxon>Teleostei</taxon>
        <taxon>Anguilliformes</taxon>
        <taxon>Anguillidae</taxon>
        <taxon>Anguilla</taxon>
    </lineage>
</organism>
<reference evidence="15" key="1">
    <citation type="submission" date="2021-01" db="EMBL/GenBank/DDBJ databases">
        <title>A chromosome-scale assembly of European eel, Anguilla anguilla.</title>
        <authorList>
            <person name="Henkel C."/>
            <person name="Jong-Raadsen S.A."/>
            <person name="Dufour S."/>
            <person name="Weltzien F.-A."/>
            <person name="Palstra A.P."/>
            <person name="Pelster B."/>
            <person name="Spaink H.P."/>
            <person name="Van Den Thillart G.E."/>
            <person name="Jansen H."/>
            <person name="Zahm M."/>
            <person name="Klopp C."/>
            <person name="Cedric C."/>
            <person name="Louis A."/>
            <person name="Berthelot C."/>
            <person name="Parey E."/>
            <person name="Roest Crollius H."/>
            <person name="Montfort J."/>
            <person name="Robinson-Rechavi M."/>
            <person name="Bucao C."/>
            <person name="Bouchez O."/>
            <person name="Gislard M."/>
            <person name="Lluch J."/>
            <person name="Milhes M."/>
            <person name="Lampietro C."/>
            <person name="Lopez Roques C."/>
            <person name="Donnadieu C."/>
            <person name="Braasch I."/>
            <person name="Desvignes T."/>
            <person name="Postlethwait J."/>
            <person name="Bobe J."/>
            <person name="Guiguen Y."/>
            <person name="Dirks R."/>
        </authorList>
    </citation>
    <scope>NUCLEOTIDE SEQUENCE</scope>
    <source>
        <strain evidence="15">Tag_6206</strain>
        <tissue evidence="15">Liver</tissue>
    </source>
</reference>
<keyword evidence="2" id="KW-0678">Repressor</keyword>
<evidence type="ECO:0000256" key="8">
    <source>
        <dbReference type="ARBA" id="ARBA00023125"/>
    </source>
</evidence>
<dbReference type="SUPFAM" id="SSF54695">
    <property type="entry name" value="POZ domain"/>
    <property type="match status" value="1"/>
</dbReference>
<protein>
    <submittedName>
        <fullName evidence="15">Uncharacterized protein</fullName>
    </submittedName>
</protein>
<name>A0A9D3MSD8_ANGAN</name>
<dbReference type="GO" id="GO:0008270">
    <property type="term" value="F:zinc ion binding"/>
    <property type="evidence" value="ECO:0007669"/>
    <property type="project" value="UniProtKB-KW"/>
</dbReference>
<dbReference type="GO" id="GO:0000978">
    <property type="term" value="F:RNA polymerase II cis-regulatory region sequence-specific DNA binding"/>
    <property type="evidence" value="ECO:0007669"/>
    <property type="project" value="TreeGrafter"/>
</dbReference>
<dbReference type="Pfam" id="PF00651">
    <property type="entry name" value="BTB"/>
    <property type="match status" value="1"/>
</dbReference>
<evidence type="ECO:0000256" key="3">
    <source>
        <dbReference type="ARBA" id="ARBA00022723"/>
    </source>
</evidence>
<dbReference type="GO" id="GO:0000981">
    <property type="term" value="F:DNA-binding transcription factor activity, RNA polymerase II-specific"/>
    <property type="evidence" value="ECO:0007669"/>
    <property type="project" value="TreeGrafter"/>
</dbReference>